<comment type="caution">
    <text evidence="7">The sequence shown here is derived from an EMBL/GenBank/DDBJ whole genome shotgun (WGS) entry which is preliminary data.</text>
</comment>
<dbReference type="PANTHER" id="PTHR42783">
    <property type="entry name" value="GLUTAMATE SYNTHASE [NADPH] SMALL CHAIN"/>
    <property type="match status" value="1"/>
</dbReference>
<evidence type="ECO:0000256" key="1">
    <source>
        <dbReference type="ARBA" id="ARBA00022485"/>
    </source>
</evidence>
<evidence type="ECO:0000256" key="4">
    <source>
        <dbReference type="ARBA" id="ARBA00023004"/>
    </source>
</evidence>
<dbReference type="Gene3D" id="3.50.50.60">
    <property type="entry name" value="FAD/NAD(P)-binding domain"/>
    <property type="match status" value="3"/>
</dbReference>
<dbReference type="Gene3D" id="3.30.70.20">
    <property type="match status" value="2"/>
</dbReference>
<dbReference type="CDD" id="cd10554">
    <property type="entry name" value="HycB_like"/>
    <property type="match status" value="1"/>
</dbReference>
<keyword evidence="3" id="KW-0560">Oxidoreductase</keyword>
<dbReference type="PROSITE" id="PS51379">
    <property type="entry name" value="4FE4S_FER_2"/>
    <property type="match status" value="2"/>
</dbReference>
<keyword evidence="2" id="KW-0479">Metal-binding</keyword>
<proteinExistence type="predicted"/>
<evidence type="ECO:0000256" key="5">
    <source>
        <dbReference type="ARBA" id="ARBA00023014"/>
    </source>
</evidence>
<dbReference type="InterPro" id="IPR023753">
    <property type="entry name" value="FAD/NAD-binding_dom"/>
</dbReference>
<dbReference type="InterPro" id="IPR017896">
    <property type="entry name" value="4Fe4S_Fe-S-bd"/>
</dbReference>
<dbReference type="NCBIfam" id="NF009408">
    <property type="entry name" value="PRK12769.1"/>
    <property type="match status" value="1"/>
</dbReference>
<dbReference type="InterPro" id="IPR028261">
    <property type="entry name" value="DPD_II"/>
</dbReference>
<keyword evidence="8" id="KW-1185">Reference proteome</keyword>
<dbReference type="InterPro" id="IPR036188">
    <property type="entry name" value="FAD/NAD-bd_sf"/>
</dbReference>
<dbReference type="InterPro" id="IPR017900">
    <property type="entry name" value="4Fe4S_Fe_S_CS"/>
</dbReference>
<dbReference type="Pfam" id="PF13247">
    <property type="entry name" value="Fer4_11"/>
    <property type="match status" value="1"/>
</dbReference>
<keyword evidence="1" id="KW-0004">4Fe-4S</keyword>
<evidence type="ECO:0000313" key="8">
    <source>
        <dbReference type="Proteomes" id="UP001629953"/>
    </source>
</evidence>
<dbReference type="RefSeq" id="WP_408622897.1">
    <property type="nucleotide sequence ID" value="NZ_JBEQCT010000002.1"/>
</dbReference>
<keyword evidence="5" id="KW-0411">Iron-sulfur</keyword>
<dbReference type="InterPro" id="IPR009051">
    <property type="entry name" value="Helical_ferredxn"/>
</dbReference>
<dbReference type="Gene3D" id="1.10.1060.10">
    <property type="entry name" value="Alpha-helical ferredoxin"/>
    <property type="match status" value="1"/>
</dbReference>
<feature type="domain" description="4Fe-4S ferredoxin-type" evidence="6">
    <location>
        <begin position="78"/>
        <end position="107"/>
    </location>
</feature>
<dbReference type="PRINTS" id="PR00419">
    <property type="entry name" value="ADXRDTASE"/>
</dbReference>
<dbReference type="PROSITE" id="PS00198">
    <property type="entry name" value="4FE4S_FER_1"/>
    <property type="match status" value="1"/>
</dbReference>
<dbReference type="SUPFAM" id="SSF51971">
    <property type="entry name" value="Nucleotide-binding domain"/>
    <property type="match status" value="1"/>
</dbReference>
<evidence type="ECO:0000256" key="3">
    <source>
        <dbReference type="ARBA" id="ARBA00023002"/>
    </source>
</evidence>
<keyword evidence="4" id="KW-0408">Iron</keyword>
<protein>
    <submittedName>
        <fullName evidence="7">Formate-dependent uric acid utilization protein AegA</fullName>
    </submittedName>
</protein>
<dbReference type="NCBIfam" id="TIGR01318">
    <property type="entry name" value="gltD_gamma_fam"/>
    <property type="match status" value="1"/>
</dbReference>
<dbReference type="SUPFAM" id="SSF54862">
    <property type="entry name" value="4Fe-4S ferredoxins"/>
    <property type="match status" value="1"/>
</dbReference>
<evidence type="ECO:0000259" key="6">
    <source>
        <dbReference type="PROSITE" id="PS51379"/>
    </source>
</evidence>
<evidence type="ECO:0000313" key="7">
    <source>
        <dbReference type="EMBL" id="MFM2484712.1"/>
    </source>
</evidence>
<organism evidence="7 8">
    <name type="scientific">Celerinatantimonas yamalensis</name>
    <dbReference type="NCBI Taxonomy" id="559956"/>
    <lineage>
        <taxon>Bacteria</taxon>
        <taxon>Pseudomonadati</taxon>
        <taxon>Pseudomonadota</taxon>
        <taxon>Gammaproteobacteria</taxon>
        <taxon>Celerinatantimonadaceae</taxon>
        <taxon>Celerinatantimonas</taxon>
    </lineage>
</organism>
<dbReference type="InterPro" id="IPR006006">
    <property type="entry name" value="GltD-like"/>
</dbReference>
<dbReference type="PANTHER" id="PTHR42783:SF1">
    <property type="entry name" value="OXIDOREDUCTASE AEGA-RELATED"/>
    <property type="match status" value="1"/>
</dbReference>
<dbReference type="Pfam" id="PF14691">
    <property type="entry name" value="Fer4_20"/>
    <property type="match status" value="1"/>
</dbReference>
<feature type="domain" description="4Fe-4S ferredoxin-type" evidence="6">
    <location>
        <begin position="114"/>
        <end position="146"/>
    </location>
</feature>
<dbReference type="EMBL" id="JBEQCT010000002">
    <property type="protein sequence ID" value="MFM2484712.1"/>
    <property type="molecule type" value="Genomic_DNA"/>
</dbReference>
<name>A0ABW9G529_9GAMM</name>
<reference evidence="7 8" key="1">
    <citation type="journal article" date="2013" name="Int. J. Syst. Evol. Microbiol.">
        <title>Celerinatantimonas yamalensis sp. nov., a cold-adapted diazotrophic bacterium from a cold permafrost brine.</title>
        <authorList>
            <person name="Shcherbakova V."/>
            <person name="Chuvilskaya N."/>
            <person name="Rivkina E."/>
            <person name="Demidov N."/>
            <person name="Uchaeva V."/>
            <person name="Suetin S."/>
            <person name="Suzina N."/>
            <person name="Gilichinsky D."/>
        </authorList>
    </citation>
    <scope>NUCLEOTIDE SEQUENCE [LARGE SCALE GENOMIC DNA]</scope>
    <source>
        <strain evidence="7 8">C7</strain>
    </source>
</reference>
<gene>
    <name evidence="7" type="primary">aegA</name>
    <name evidence="7" type="ORF">ABUE30_06485</name>
</gene>
<dbReference type="Proteomes" id="UP001629953">
    <property type="component" value="Unassembled WGS sequence"/>
</dbReference>
<evidence type="ECO:0000256" key="2">
    <source>
        <dbReference type="ARBA" id="ARBA00022723"/>
    </source>
</evidence>
<dbReference type="Pfam" id="PF07992">
    <property type="entry name" value="Pyr_redox_2"/>
    <property type="match status" value="1"/>
</dbReference>
<accession>A0ABW9G529</accession>
<sequence>MNHFIFTNTQQCIGCHACEIACVMAHNDDQHVVSEALFHPRIRVVKIGEHHNVVTCHHCEQAPCVDSCPMGAITSQGGSVHVEQSLCIGCKSCEVSCPFGAFEVVLQSVDDGINAQAIKCDLCEGRDAGPACVEQCPSGALQLVDATQLAVMNNTRRQLAAIKSAQPWHRDQYDNALDESIEPESAKSKLAQIATTAPRQDPIKIPLAIRRTQFTELYQTFSTEQAQQQSERCLKCGDHSICEWQCPLHNHIPQWIELIKAGRVMEAVELSHQTNCMPEITGRICPQDRLCENQCTLKDSTGAVTIGNIERYIAEQAFASGWQPDLSSVVPTGYKVAIVGAGPAGLACADQLVRHGVKVCVFDRHPEIGGLLTFGIPAFKLDKSLLARRRDIFAQMGIEFQLNCEVGQDIAVSQLLEEYDAMFVGVGTYQPMQVKLPHNDAPGVFDALPYLIANTRFLMRLDELPEQPYIDLVHQQVVVLGGGDTAMDCVRTALRQDAKHVTCAYRRDEANMPGSKKEVQNAKEEGVEFEFNVQPISIELNQDGSVSGIQMLRTQLGEPGDDGRRRPEPIAGSEFVMPADAVIIAFGFLPHDLTWLAERHIDINTQGRIVASVQSHYPYQTSNPKIFAGGDAVRGADLVVTAMAEGRHAAAGLLSYLTQSHHTE</sequence>